<organism evidence="1 2">
    <name type="scientific">Jaapia argillacea MUCL 33604</name>
    <dbReference type="NCBI Taxonomy" id="933084"/>
    <lineage>
        <taxon>Eukaryota</taxon>
        <taxon>Fungi</taxon>
        <taxon>Dikarya</taxon>
        <taxon>Basidiomycota</taxon>
        <taxon>Agaricomycotina</taxon>
        <taxon>Agaricomycetes</taxon>
        <taxon>Agaricomycetidae</taxon>
        <taxon>Jaapiales</taxon>
        <taxon>Jaapiaceae</taxon>
        <taxon>Jaapia</taxon>
    </lineage>
</organism>
<dbReference type="OrthoDB" id="4762016at2759"/>
<dbReference type="HOGENOM" id="CLU_1034629_0_0_1"/>
<accession>A0A067PQS6</accession>
<gene>
    <name evidence="1" type="ORF">JAAARDRAFT_48482</name>
</gene>
<protein>
    <submittedName>
        <fullName evidence="1">Uncharacterized protein</fullName>
    </submittedName>
</protein>
<evidence type="ECO:0000313" key="2">
    <source>
        <dbReference type="Proteomes" id="UP000027265"/>
    </source>
</evidence>
<proteinExistence type="predicted"/>
<evidence type="ECO:0000313" key="1">
    <source>
        <dbReference type="EMBL" id="KDQ56165.1"/>
    </source>
</evidence>
<dbReference type="STRING" id="933084.A0A067PQS6"/>
<keyword evidence="2" id="KW-1185">Reference proteome</keyword>
<dbReference type="AlphaFoldDB" id="A0A067PQS6"/>
<dbReference type="EMBL" id="KL197723">
    <property type="protein sequence ID" value="KDQ56165.1"/>
    <property type="molecule type" value="Genomic_DNA"/>
</dbReference>
<name>A0A067PQS6_9AGAM</name>
<reference evidence="2" key="1">
    <citation type="journal article" date="2014" name="Proc. Natl. Acad. Sci. U.S.A.">
        <title>Extensive sampling of basidiomycete genomes demonstrates inadequacy of the white-rot/brown-rot paradigm for wood decay fungi.</title>
        <authorList>
            <person name="Riley R."/>
            <person name="Salamov A.A."/>
            <person name="Brown D.W."/>
            <person name="Nagy L.G."/>
            <person name="Floudas D."/>
            <person name="Held B.W."/>
            <person name="Levasseur A."/>
            <person name="Lombard V."/>
            <person name="Morin E."/>
            <person name="Otillar R."/>
            <person name="Lindquist E.A."/>
            <person name="Sun H."/>
            <person name="LaButti K.M."/>
            <person name="Schmutz J."/>
            <person name="Jabbour D."/>
            <person name="Luo H."/>
            <person name="Baker S.E."/>
            <person name="Pisabarro A.G."/>
            <person name="Walton J.D."/>
            <person name="Blanchette R.A."/>
            <person name="Henrissat B."/>
            <person name="Martin F."/>
            <person name="Cullen D."/>
            <person name="Hibbett D.S."/>
            <person name="Grigoriev I.V."/>
        </authorList>
    </citation>
    <scope>NUCLEOTIDE SEQUENCE [LARGE SCALE GENOMIC DNA]</scope>
    <source>
        <strain evidence="2">MUCL 33604</strain>
    </source>
</reference>
<dbReference type="Proteomes" id="UP000027265">
    <property type="component" value="Unassembled WGS sequence"/>
</dbReference>
<dbReference type="InParanoid" id="A0A067PQS6"/>
<sequence length="269" mass="30950">MPRTWYKTLLNALKVSSQHYPHHASHHIRNHVELGSFVVPSPGLTLQHPVSQWSEGVQGDFFNRGGLPEDWVVTVVEHCKQKDGKRHEYLRFTLEHCHNYHVLFLYADCTPAEALGAKHVSSSSSMKAHDRIRIAYTPSISDESMITLSDFPPASRFTSLELSLLLEATSNLKPDYKLYNSQCYWFCAVVWNVIKKQFGGVEERNHAVRDDRCTYCTDSFVGNGDLRRSVKSICRTYRKSREEFENQVQIFECVVGHGKETQRLSTREN</sequence>